<organism evidence="1 2">
    <name type="scientific">Truepera radiovictrix (strain DSM 17093 / CIP 108686 / LMG 22925 / RQ-24)</name>
    <dbReference type="NCBI Taxonomy" id="649638"/>
    <lineage>
        <taxon>Bacteria</taxon>
        <taxon>Thermotogati</taxon>
        <taxon>Deinococcota</taxon>
        <taxon>Deinococci</taxon>
        <taxon>Trueperales</taxon>
        <taxon>Trueperaceae</taxon>
        <taxon>Truepera</taxon>
    </lineage>
</organism>
<dbReference type="KEGG" id="tra:Trad_1518"/>
<dbReference type="AlphaFoldDB" id="D7CXN7"/>
<dbReference type="EMBL" id="CP002049">
    <property type="protein sequence ID" value="ADI14639.1"/>
    <property type="molecule type" value="Genomic_DNA"/>
</dbReference>
<accession>D7CXN7</accession>
<evidence type="ECO:0000313" key="1">
    <source>
        <dbReference type="EMBL" id="ADI14639.1"/>
    </source>
</evidence>
<protein>
    <submittedName>
        <fullName evidence="1">Uncharacterized protein</fullName>
    </submittedName>
</protein>
<dbReference type="RefSeq" id="WP_013178007.1">
    <property type="nucleotide sequence ID" value="NC_014221.1"/>
</dbReference>
<reference evidence="2" key="1">
    <citation type="submission" date="2010-05" db="EMBL/GenBank/DDBJ databases">
        <title>The complete genome of Truepera radiovictris DSM 17093.</title>
        <authorList>
            <consortium name="US DOE Joint Genome Institute (JGI-PGF)"/>
            <person name="Lucas S."/>
            <person name="Copeland A."/>
            <person name="Lapidus A."/>
            <person name="Glavina del Rio T."/>
            <person name="Dalin E."/>
            <person name="Tice H."/>
            <person name="Bruce D."/>
            <person name="Goodwin L."/>
            <person name="Pitluck S."/>
            <person name="Kyrpides N."/>
            <person name="Mavromatis K."/>
            <person name="Ovchinnikova G."/>
            <person name="Munk A.C."/>
            <person name="Detter J.C."/>
            <person name="Han C."/>
            <person name="Tapia R."/>
            <person name="Land M."/>
            <person name="Hauser L."/>
            <person name="Markowitz V."/>
            <person name="Cheng J.-F."/>
            <person name="Hugenholtz P."/>
            <person name="Woyke T."/>
            <person name="Wu D."/>
            <person name="Tindall B."/>
            <person name="Pomrenke H.G."/>
            <person name="Brambilla E."/>
            <person name="Klenk H.-P."/>
            <person name="Eisen J.A."/>
        </authorList>
    </citation>
    <scope>NUCLEOTIDE SEQUENCE [LARGE SCALE GENOMIC DNA]</scope>
    <source>
        <strain evidence="2">DSM 17093 / CIP 108686 / LMG 22925 / RQ-24</strain>
    </source>
</reference>
<evidence type="ECO:0000313" key="2">
    <source>
        <dbReference type="Proteomes" id="UP000000379"/>
    </source>
</evidence>
<sequence length="70" mass="7831">MRSRALNFAFNRALIDPQYRARLFRDLRRTLLEAGVPEAEIAALARLEPRSLEALAEALETLHTGAPTAK</sequence>
<proteinExistence type="predicted"/>
<dbReference type="Proteomes" id="UP000000379">
    <property type="component" value="Chromosome"/>
</dbReference>
<gene>
    <name evidence="1" type="ordered locus">Trad_1518</name>
</gene>
<reference evidence="1 2" key="2">
    <citation type="journal article" date="2011" name="Stand. Genomic Sci.">
        <title>Complete genome sequence of Truepera radiovictrix type strain (RQ-24).</title>
        <authorList>
            <person name="Ivanova N."/>
            <person name="Rohde C."/>
            <person name="Munk C."/>
            <person name="Nolan M."/>
            <person name="Lucas S."/>
            <person name="Del Rio T.G."/>
            <person name="Tice H."/>
            <person name="Deshpande S."/>
            <person name="Cheng J.F."/>
            <person name="Tapia R."/>
            <person name="Han C."/>
            <person name="Goodwin L."/>
            <person name="Pitluck S."/>
            <person name="Liolios K."/>
            <person name="Mavromatis K."/>
            <person name="Mikhailova N."/>
            <person name="Pati A."/>
            <person name="Chen A."/>
            <person name="Palaniappan K."/>
            <person name="Land M."/>
            <person name="Hauser L."/>
            <person name="Chang Y.J."/>
            <person name="Jeffries C.D."/>
            <person name="Brambilla E."/>
            <person name="Rohde M."/>
            <person name="Goker M."/>
            <person name="Tindall B.J."/>
            <person name="Woyke T."/>
            <person name="Bristow J."/>
            <person name="Eisen J.A."/>
            <person name="Markowitz V."/>
            <person name="Hugenholtz P."/>
            <person name="Kyrpides N.C."/>
            <person name="Klenk H.P."/>
            <person name="Lapidus A."/>
        </authorList>
    </citation>
    <scope>NUCLEOTIDE SEQUENCE [LARGE SCALE GENOMIC DNA]</scope>
    <source>
        <strain evidence="2">DSM 17093 / CIP 108686 / LMG 22925 / RQ-24</strain>
    </source>
</reference>
<keyword evidence="2" id="KW-1185">Reference proteome</keyword>
<dbReference type="HOGENOM" id="CLU_2792836_0_0_0"/>
<name>D7CXN7_TRURR</name>
<dbReference type="STRING" id="649638.Trad_1518"/>